<sequence length="178" mass="19390">MISNWNHVDVHLALHQSQFYYPILLFALLIPIFLFNCAQRGTVNSNAQVDKSKSSTTGTTSGNPVETTAIAQDSLMAKPEQESPTGGTKSNMLDSIKIIRGKKNLRKPTQKQKKGETDSQHTQIINIPLGKASGSEAGANKLTIPEEQKAVEKPNGKKIQFADKIVKSTITPGAKKCF</sequence>
<feature type="region of interest" description="Disordered" evidence="1">
    <location>
        <begin position="45"/>
        <end position="121"/>
    </location>
</feature>
<evidence type="ECO:0000313" key="4">
    <source>
        <dbReference type="Proteomes" id="UP000827892"/>
    </source>
</evidence>
<proteinExistence type="predicted"/>
<dbReference type="Proteomes" id="UP000827892">
    <property type="component" value="Chromosome IV"/>
</dbReference>
<evidence type="ECO:0000256" key="2">
    <source>
        <dbReference type="SAM" id="Phobius"/>
    </source>
</evidence>
<dbReference type="PANTHER" id="PTHR37977:SF3">
    <property type="entry name" value="LIPOPROTEIN"/>
    <property type="match status" value="1"/>
</dbReference>
<protein>
    <submittedName>
        <fullName evidence="3">Uncharacterized protein</fullName>
    </submittedName>
</protein>
<dbReference type="EMBL" id="CP090894">
    <property type="protein sequence ID" value="ULT96630.1"/>
    <property type="molecule type" value="Genomic_DNA"/>
</dbReference>
<evidence type="ECO:0000256" key="1">
    <source>
        <dbReference type="SAM" id="MobiDB-lite"/>
    </source>
</evidence>
<feature type="transmembrane region" description="Helical" evidence="2">
    <location>
        <begin position="20"/>
        <end position="38"/>
    </location>
</feature>
<keyword evidence="2" id="KW-1133">Transmembrane helix</keyword>
<feature type="compositionally biased region" description="Polar residues" evidence="1">
    <location>
        <begin position="82"/>
        <end position="93"/>
    </location>
</feature>
<feature type="compositionally biased region" description="Basic residues" evidence="1">
    <location>
        <begin position="99"/>
        <end position="112"/>
    </location>
</feature>
<reference evidence="3 4" key="1">
    <citation type="submission" date="2022-05" db="EMBL/GenBank/DDBJ databases">
        <title>Chromosome-level reference genomes for two strains of Caenorhabditis briggsae: an improved platform for comparative genomics.</title>
        <authorList>
            <person name="Stevens L."/>
            <person name="Andersen E.C."/>
        </authorList>
    </citation>
    <scope>NUCLEOTIDE SEQUENCE [LARGE SCALE GENOMIC DNA]</scope>
    <source>
        <strain evidence="3">QX1410_ONT</strain>
        <tissue evidence="3">Whole-organism</tissue>
    </source>
</reference>
<dbReference type="PANTHER" id="PTHR37977">
    <property type="entry name" value="PROTEIN CBG18402-RELATED"/>
    <property type="match status" value="1"/>
</dbReference>
<keyword evidence="2" id="KW-0812">Transmembrane</keyword>
<organism evidence="3 4">
    <name type="scientific">Caenorhabditis briggsae</name>
    <dbReference type="NCBI Taxonomy" id="6238"/>
    <lineage>
        <taxon>Eukaryota</taxon>
        <taxon>Metazoa</taxon>
        <taxon>Ecdysozoa</taxon>
        <taxon>Nematoda</taxon>
        <taxon>Chromadorea</taxon>
        <taxon>Rhabditida</taxon>
        <taxon>Rhabditina</taxon>
        <taxon>Rhabditomorpha</taxon>
        <taxon>Rhabditoidea</taxon>
        <taxon>Rhabditidae</taxon>
        <taxon>Peloderinae</taxon>
        <taxon>Caenorhabditis</taxon>
    </lineage>
</organism>
<keyword evidence="2" id="KW-0472">Membrane</keyword>
<dbReference type="AlphaFoldDB" id="A0AAE9AD81"/>
<evidence type="ECO:0000313" key="3">
    <source>
        <dbReference type="EMBL" id="ULT96630.1"/>
    </source>
</evidence>
<gene>
    <name evidence="3" type="ORF">L3Y34_004888</name>
</gene>
<name>A0AAE9AD81_CAEBR</name>
<accession>A0AAE9AD81</accession>